<accession>A0A179EV54</accession>
<organism evidence="1 2">
    <name type="scientific">Enterococcus thailandicus</name>
    <dbReference type="NCBI Taxonomy" id="417368"/>
    <lineage>
        <taxon>Bacteria</taxon>
        <taxon>Bacillati</taxon>
        <taxon>Bacillota</taxon>
        <taxon>Bacilli</taxon>
        <taxon>Lactobacillales</taxon>
        <taxon>Enterococcaceae</taxon>
        <taxon>Enterococcus</taxon>
    </lineage>
</organism>
<keyword evidence="2" id="KW-1185">Reference proteome</keyword>
<dbReference type="Proteomes" id="UP000078516">
    <property type="component" value="Unassembled WGS sequence"/>
</dbReference>
<dbReference type="EMBL" id="LWMN01000001">
    <property type="protein sequence ID" value="OAQ57085.1"/>
    <property type="molecule type" value="Genomic_DNA"/>
</dbReference>
<sequence>MNEKKFIDEYKRRFRIFHSSEDDDIGEQLESSFADLKSIIGDFEPNKFLKGKELVFERTRYLRNESLEYFYDNFQTMIMDASIDLAGEKIVD</sequence>
<name>A0A179EV54_ENTTH</name>
<gene>
    <name evidence="1" type="ORF">A6E74_01550</name>
</gene>
<dbReference type="RefSeq" id="WP_067481048.1">
    <property type="nucleotide sequence ID" value="NZ_LWMN01000001.1"/>
</dbReference>
<dbReference type="AlphaFoldDB" id="A0A179EV54"/>
<comment type="caution">
    <text evidence="1">The sequence shown here is derived from an EMBL/GenBank/DDBJ whole genome shotgun (WGS) entry which is preliminary data.</text>
</comment>
<reference evidence="1 2" key="1">
    <citation type="submission" date="2016-04" db="EMBL/GenBank/DDBJ databases">
        <title>Draft genome of an Enterococcus thailandicus strain isolated from bovine feces.</title>
        <authorList>
            <person name="Beukers A.G."/>
            <person name="Zaheer R."/>
            <person name="Goji N."/>
            <person name="Cook S.R."/>
            <person name="Amoako K."/>
            <person name="Chaves A.V."/>
            <person name="Ward M.P."/>
            <person name="Mcallister T.A."/>
        </authorList>
    </citation>
    <scope>NUCLEOTIDE SEQUENCE [LARGE SCALE GENOMIC DNA]</scope>
    <source>
        <strain evidence="1 2">F0711D 46</strain>
    </source>
</reference>
<evidence type="ECO:0000313" key="1">
    <source>
        <dbReference type="EMBL" id="OAQ57085.1"/>
    </source>
</evidence>
<evidence type="ECO:0008006" key="3">
    <source>
        <dbReference type="Google" id="ProtNLM"/>
    </source>
</evidence>
<proteinExistence type="predicted"/>
<evidence type="ECO:0000313" key="2">
    <source>
        <dbReference type="Proteomes" id="UP000078516"/>
    </source>
</evidence>
<protein>
    <recommendedName>
        <fullName evidence="3">Phage gp6-like head-tail connector protein</fullName>
    </recommendedName>
</protein>